<sequence>MRRGPALTAAILGLGLVAAWAQTAPTVAPQAVPEVAPAGVPEVAPEAVPQFQSPIAPEAAAPVDAQIESPIPSGAAPQIESPIGAAPEAVPEVAPQIAPETGDIPGEVNVDTMGENPALPDQAQATAADPASLAAMRADLAALGKALQSLRAELRASGPAGFAIAGGTGAIDRMDRMEVEIARLTGEVEAMRNRVEAAITEGSTRAGDIEFRLCEMEPGCDLGALTTSQLDAAVDGAPDVPAPDLATPMPTPIPGTVPPDGTAAPSGEAADMDRARQAAAAGDHASAAQLFGAFATDHPGSPLAPEALYLQGEALAAAGDGPGAANAWLQAFTANPAGDHAAASLLGLADVMAKSGKTEDACLFLTDVPARFPGTPAALEAVSRAEAQGCPAAVPAAPADGAAMDPEAAADLADGD</sequence>
<dbReference type="Proteomes" id="UP000252023">
    <property type="component" value="Chromosome"/>
</dbReference>
<name>A0A344PIC8_9RHOB</name>
<feature type="region of interest" description="Disordered" evidence="2">
    <location>
        <begin position="397"/>
        <end position="416"/>
    </location>
</feature>
<dbReference type="EMBL" id="CP030918">
    <property type="protein sequence ID" value="AXC49133.1"/>
    <property type="molecule type" value="Genomic_DNA"/>
</dbReference>
<organism evidence="4 5">
    <name type="scientific">Paracoccus suum</name>
    <dbReference type="NCBI Taxonomy" id="2259340"/>
    <lineage>
        <taxon>Bacteria</taxon>
        <taxon>Pseudomonadati</taxon>
        <taxon>Pseudomonadota</taxon>
        <taxon>Alphaproteobacteria</taxon>
        <taxon>Rhodobacterales</taxon>
        <taxon>Paracoccaceae</taxon>
        <taxon>Paracoccus</taxon>
    </lineage>
</organism>
<feature type="region of interest" description="Disordered" evidence="2">
    <location>
        <begin position="234"/>
        <end position="274"/>
    </location>
</feature>
<accession>A0A344PIC8</accession>
<feature type="coiled-coil region" evidence="1">
    <location>
        <begin position="133"/>
        <end position="201"/>
    </location>
</feature>
<keyword evidence="3" id="KW-0732">Signal</keyword>
<feature type="chain" id="PRO_5017014478" description="Cell division coordinator CpoB" evidence="3">
    <location>
        <begin position="22"/>
        <end position="416"/>
    </location>
</feature>
<evidence type="ECO:0000256" key="2">
    <source>
        <dbReference type="SAM" id="MobiDB-lite"/>
    </source>
</evidence>
<keyword evidence="1" id="KW-0175">Coiled coil</keyword>
<dbReference type="Gene3D" id="1.25.40.10">
    <property type="entry name" value="Tetratricopeptide repeat domain"/>
    <property type="match status" value="1"/>
</dbReference>
<reference evidence="5" key="1">
    <citation type="submission" date="2018-07" db="EMBL/GenBank/DDBJ databases">
        <title>Genome sequencing of Paracoccus sp. SC2-6.</title>
        <authorList>
            <person name="Heo J."/>
            <person name="Kim S.-J."/>
            <person name="Kwon S.-W."/>
        </authorList>
    </citation>
    <scope>NUCLEOTIDE SEQUENCE [LARGE SCALE GENOMIC DNA]</scope>
    <source>
        <strain evidence="5">SC2-6</strain>
    </source>
</reference>
<proteinExistence type="predicted"/>
<feature type="signal peptide" evidence="3">
    <location>
        <begin position="1"/>
        <end position="21"/>
    </location>
</feature>
<evidence type="ECO:0000313" key="4">
    <source>
        <dbReference type="EMBL" id="AXC49133.1"/>
    </source>
</evidence>
<feature type="compositionally biased region" description="Low complexity" evidence="2">
    <location>
        <begin position="234"/>
        <end position="248"/>
    </location>
</feature>
<protein>
    <recommendedName>
        <fullName evidence="6">Cell division coordinator CpoB</fullName>
    </recommendedName>
</protein>
<gene>
    <name evidence="4" type="ORF">DRW48_05060</name>
</gene>
<evidence type="ECO:0000256" key="1">
    <source>
        <dbReference type="SAM" id="Coils"/>
    </source>
</evidence>
<evidence type="ECO:0000313" key="5">
    <source>
        <dbReference type="Proteomes" id="UP000252023"/>
    </source>
</evidence>
<dbReference type="OrthoDB" id="9763909at2"/>
<keyword evidence="5" id="KW-1185">Reference proteome</keyword>
<evidence type="ECO:0008006" key="6">
    <source>
        <dbReference type="Google" id="ProtNLM"/>
    </source>
</evidence>
<dbReference type="AlphaFoldDB" id="A0A344PIC8"/>
<dbReference type="KEGG" id="pars:DRW48_05060"/>
<dbReference type="RefSeq" id="WP_114075452.1">
    <property type="nucleotide sequence ID" value="NZ_CP030918.1"/>
</dbReference>
<dbReference type="InterPro" id="IPR011990">
    <property type="entry name" value="TPR-like_helical_dom_sf"/>
</dbReference>
<evidence type="ECO:0000256" key="3">
    <source>
        <dbReference type="SAM" id="SignalP"/>
    </source>
</evidence>
<dbReference type="SUPFAM" id="SSF48452">
    <property type="entry name" value="TPR-like"/>
    <property type="match status" value="1"/>
</dbReference>